<keyword evidence="2" id="KW-1185">Reference proteome</keyword>
<organism evidence="1 2">
    <name type="scientific">Solanum commersonii</name>
    <name type="common">Commerson's wild potato</name>
    <name type="synonym">Commerson's nightshade</name>
    <dbReference type="NCBI Taxonomy" id="4109"/>
    <lineage>
        <taxon>Eukaryota</taxon>
        <taxon>Viridiplantae</taxon>
        <taxon>Streptophyta</taxon>
        <taxon>Embryophyta</taxon>
        <taxon>Tracheophyta</taxon>
        <taxon>Spermatophyta</taxon>
        <taxon>Magnoliopsida</taxon>
        <taxon>eudicotyledons</taxon>
        <taxon>Gunneridae</taxon>
        <taxon>Pentapetalae</taxon>
        <taxon>asterids</taxon>
        <taxon>lamiids</taxon>
        <taxon>Solanales</taxon>
        <taxon>Solanaceae</taxon>
        <taxon>Solanoideae</taxon>
        <taxon>Solaneae</taxon>
        <taxon>Solanum</taxon>
    </lineage>
</organism>
<comment type="caution">
    <text evidence="1">The sequence shown here is derived from an EMBL/GenBank/DDBJ whole genome shotgun (WGS) entry which is preliminary data.</text>
</comment>
<gene>
    <name evidence="1" type="ORF">H5410_040376</name>
</gene>
<proteinExistence type="predicted"/>
<protein>
    <submittedName>
        <fullName evidence="1">Uncharacterized protein</fullName>
    </submittedName>
</protein>
<sequence length="97" mass="10919">MFLIWWNTCGSTLGAKTSLYAEDLQITNEEQLCISVCMFELGLKGYFQAILTPGPEEYELGSSCQLNGLAQIYLIEKYDFDPQHDVLPRPKFATSSS</sequence>
<dbReference type="AlphaFoldDB" id="A0A9J5XSB8"/>
<evidence type="ECO:0000313" key="1">
    <source>
        <dbReference type="EMBL" id="KAG5589862.1"/>
    </source>
</evidence>
<name>A0A9J5XSB8_SOLCO</name>
<dbReference type="EMBL" id="JACXVP010000008">
    <property type="protein sequence ID" value="KAG5589862.1"/>
    <property type="molecule type" value="Genomic_DNA"/>
</dbReference>
<evidence type="ECO:0000313" key="2">
    <source>
        <dbReference type="Proteomes" id="UP000824120"/>
    </source>
</evidence>
<accession>A0A9J5XSB8</accession>
<reference evidence="1 2" key="1">
    <citation type="submission" date="2020-09" db="EMBL/GenBank/DDBJ databases">
        <title>De no assembly of potato wild relative species, Solanum commersonii.</title>
        <authorList>
            <person name="Cho K."/>
        </authorList>
    </citation>
    <scope>NUCLEOTIDE SEQUENCE [LARGE SCALE GENOMIC DNA]</scope>
    <source>
        <strain evidence="1">LZ3.2</strain>
        <tissue evidence="1">Leaf</tissue>
    </source>
</reference>
<dbReference type="Proteomes" id="UP000824120">
    <property type="component" value="Chromosome 8"/>
</dbReference>